<dbReference type="AlphaFoldDB" id="A0A9W7BXP3"/>
<dbReference type="EMBL" id="BLQM01000552">
    <property type="protein sequence ID" value="GMH94285.1"/>
    <property type="molecule type" value="Genomic_DNA"/>
</dbReference>
<comment type="caution">
    <text evidence="3">The sequence shown here is derived from an EMBL/GenBank/DDBJ whole genome shotgun (WGS) entry which is preliminary data.</text>
</comment>
<protein>
    <submittedName>
        <fullName evidence="3">Uncharacterized protein</fullName>
    </submittedName>
</protein>
<proteinExistence type="predicted"/>
<gene>
    <name evidence="3" type="ORF">TL16_g12863</name>
</gene>
<name>A0A9W7BXP3_9STRA</name>
<evidence type="ECO:0000313" key="4">
    <source>
        <dbReference type="Proteomes" id="UP001162640"/>
    </source>
</evidence>
<dbReference type="PANTHER" id="PTHR45641:SF19">
    <property type="entry name" value="NEPHROCYSTIN-3"/>
    <property type="match status" value="1"/>
</dbReference>
<dbReference type="Gene3D" id="1.25.40.10">
    <property type="entry name" value="Tetratricopeptide repeat domain"/>
    <property type="match status" value="1"/>
</dbReference>
<dbReference type="PANTHER" id="PTHR45641">
    <property type="entry name" value="TETRATRICOPEPTIDE REPEAT PROTEIN (AFU_ORTHOLOGUE AFUA_6G03870)"/>
    <property type="match status" value="1"/>
</dbReference>
<keyword evidence="2" id="KW-0802">TPR repeat</keyword>
<reference evidence="4" key="1">
    <citation type="journal article" date="2023" name="Commun. Biol.">
        <title>Genome analysis of Parmales, the sister group of diatoms, reveals the evolutionary specialization of diatoms from phago-mixotrophs to photoautotrophs.</title>
        <authorList>
            <person name="Ban H."/>
            <person name="Sato S."/>
            <person name="Yoshikawa S."/>
            <person name="Yamada K."/>
            <person name="Nakamura Y."/>
            <person name="Ichinomiya M."/>
            <person name="Sato N."/>
            <person name="Blanc-Mathieu R."/>
            <person name="Endo H."/>
            <person name="Kuwata A."/>
            <person name="Ogata H."/>
        </authorList>
    </citation>
    <scope>NUCLEOTIDE SEQUENCE [LARGE SCALE GENOMIC DNA]</scope>
</reference>
<evidence type="ECO:0000256" key="1">
    <source>
        <dbReference type="ARBA" id="ARBA00022737"/>
    </source>
</evidence>
<accession>A0A9W7BXP3</accession>
<dbReference type="Proteomes" id="UP001162640">
    <property type="component" value="Unassembled WGS sequence"/>
</dbReference>
<sequence>MSSFIPETKGTGAYVHDDDRNSKKTCCICEFNESNAKIRVGFEKGTLPLRAVEQICHQDYFHDSTLLVVARRRILDVLMMADPAGGWNERSYQERYDEAKFRNLPLPKRKRRGKRVKVGDPQKLEILDAMAALGRACAEIRNFVDARQHYHKAKEGYEQQLPRNNEEVFEVTYRLVVATVILGDLLMEMKTDPEKCVEAANPNDGHYETALAYYQRSLDGKMKLLGDSHPETLGNCMNIAVIYNDGMQDYENAFKMYWKSLRGYESQLGKDNIFTKNCTRNFCIDLKNNGTKEELLKLKRDYPWVEDVP</sequence>
<organism evidence="3 4">
    <name type="scientific">Triparma laevis f. inornata</name>
    <dbReference type="NCBI Taxonomy" id="1714386"/>
    <lineage>
        <taxon>Eukaryota</taxon>
        <taxon>Sar</taxon>
        <taxon>Stramenopiles</taxon>
        <taxon>Ochrophyta</taxon>
        <taxon>Bolidophyceae</taxon>
        <taxon>Parmales</taxon>
        <taxon>Triparmaceae</taxon>
        <taxon>Triparma</taxon>
    </lineage>
</organism>
<evidence type="ECO:0000313" key="3">
    <source>
        <dbReference type="EMBL" id="GMH94285.1"/>
    </source>
</evidence>
<evidence type="ECO:0000256" key="2">
    <source>
        <dbReference type="ARBA" id="ARBA00022803"/>
    </source>
</evidence>
<keyword evidence="1" id="KW-0677">Repeat</keyword>
<dbReference type="InterPro" id="IPR011990">
    <property type="entry name" value="TPR-like_helical_dom_sf"/>
</dbReference>
<dbReference type="SUPFAM" id="SSF48452">
    <property type="entry name" value="TPR-like"/>
    <property type="match status" value="1"/>
</dbReference>